<sequence length="301" mass="33551">MNYIISVDAGGTKTHSEAYTLEGEFLQEANSSYGSVIVNKDKALINIKTAIDECIQTLENSQCEGIVVGAAGAETGDALNYIKDYLKQYYKTKIIITNDAKLAMYGRLKGKNGILLISGTGSIAYGKKEHIIERCGGWGHLIDDRGSGYYIAMEAIRGIVNERDQKQGLSNLSKKILEHLDIQEIKYLIDYVYKSSKGEIASLVPVILKEAERNDKNAIKIFIDAGEKLYELIKTLNTSMALDRGNITFSGSIMKIDFVRRTVIDLIKKQIPELVLIENECSPAMGGYYIFMERRNELGYS</sequence>
<dbReference type="InterPro" id="IPR043129">
    <property type="entry name" value="ATPase_NBD"/>
</dbReference>
<dbReference type="EMBL" id="BRLB01000005">
    <property type="protein sequence ID" value="GKX29732.1"/>
    <property type="molecule type" value="Genomic_DNA"/>
</dbReference>
<evidence type="ECO:0000313" key="3">
    <source>
        <dbReference type="Proteomes" id="UP001144256"/>
    </source>
</evidence>
<feature type="domain" description="ATPase BadF/BadG/BcrA/BcrD type" evidence="1">
    <location>
        <begin position="7"/>
        <end position="286"/>
    </location>
</feature>
<evidence type="ECO:0000313" key="2">
    <source>
        <dbReference type="EMBL" id="GKX29732.1"/>
    </source>
</evidence>
<dbReference type="Gene3D" id="3.30.420.40">
    <property type="match status" value="2"/>
</dbReference>
<dbReference type="Proteomes" id="UP001144256">
    <property type="component" value="Unassembled WGS sequence"/>
</dbReference>
<dbReference type="PANTHER" id="PTHR43190">
    <property type="entry name" value="N-ACETYL-D-GLUCOSAMINE KINASE"/>
    <property type="match status" value="1"/>
</dbReference>
<name>A0A9W6DFR1_9FIRM</name>
<gene>
    <name evidence="2" type="ORF">SH1V18_22120</name>
</gene>
<dbReference type="InterPro" id="IPR052519">
    <property type="entry name" value="Euk-type_GlcNAc_Kinase"/>
</dbReference>
<keyword evidence="3" id="KW-1185">Reference proteome</keyword>
<proteinExistence type="predicted"/>
<evidence type="ECO:0000259" key="1">
    <source>
        <dbReference type="Pfam" id="PF01869"/>
    </source>
</evidence>
<dbReference type="PANTHER" id="PTHR43190:SF3">
    <property type="entry name" value="N-ACETYL-D-GLUCOSAMINE KINASE"/>
    <property type="match status" value="1"/>
</dbReference>
<dbReference type="CDD" id="cd24007">
    <property type="entry name" value="ASKHA_NBD_eukNAGK-like"/>
    <property type="match status" value="1"/>
</dbReference>
<protein>
    <submittedName>
        <fullName evidence="2">ATPase</fullName>
    </submittedName>
</protein>
<comment type="caution">
    <text evidence="2">The sequence shown here is derived from an EMBL/GenBank/DDBJ whole genome shotgun (WGS) entry which is preliminary data.</text>
</comment>
<dbReference type="InterPro" id="IPR002731">
    <property type="entry name" value="ATPase_BadF"/>
</dbReference>
<dbReference type="AlphaFoldDB" id="A0A9W6DFR1"/>
<reference evidence="2" key="1">
    <citation type="submission" date="2022-06" db="EMBL/GenBank/DDBJ databases">
        <title>Vallitalea longa sp. nov., an anaerobic bacterium isolated from marine sediment.</title>
        <authorList>
            <person name="Hirano S."/>
            <person name="Terahara T."/>
            <person name="Mori K."/>
            <person name="Hamada M."/>
            <person name="Matsumoto R."/>
            <person name="Kobayashi T."/>
        </authorList>
    </citation>
    <scope>NUCLEOTIDE SEQUENCE</scope>
    <source>
        <strain evidence="2">SH18-1</strain>
    </source>
</reference>
<organism evidence="2 3">
    <name type="scientific">Vallitalea longa</name>
    <dbReference type="NCBI Taxonomy" id="2936439"/>
    <lineage>
        <taxon>Bacteria</taxon>
        <taxon>Bacillati</taxon>
        <taxon>Bacillota</taxon>
        <taxon>Clostridia</taxon>
        <taxon>Lachnospirales</taxon>
        <taxon>Vallitaleaceae</taxon>
        <taxon>Vallitalea</taxon>
    </lineage>
</organism>
<dbReference type="SUPFAM" id="SSF53067">
    <property type="entry name" value="Actin-like ATPase domain"/>
    <property type="match status" value="2"/>
</dbReference>
<accession>A0A9W6DFR1</accession>
<dbReference type="RefSeq" id="WP_281815379.1">
    <property type="nucleotide sequence ID" value="NZ_BRLB01000005.1"/>
</dbReference>
<dbReference type="Pfam" id="PF01869">
    <property type="entry name" value="BcrAD_BadFG"/>
    <property type="match status" value="1"/>
</dbReference>